<dbReference type="Proteomes" id="UP000718278">
    <property type="component" value="Unassembled WGS sequence"/>
</dbReference>
<proteinExistence type="predicted"/>
<organism evidence="1 2">
    <name type="scientific">Brucella pituitosa</name>
    <dbReference type="NCBI Taxonomy" id="571256"/>
    <lineage>
        <taxon>Bacteria</taxon>
        <taxon>Pseudomonadati</taxon>
        <taxon>Pseudomonadota</taxon>
        <taxon>Alphaproteobacteria</taxon>
        <taxon>Hyphomicrobiales</taxon>
        <taxon>Brucellaceae</taxon>
        <taxon>Brucella/Ochrobactrum group</taxon>
        <taxon>Brucella</taxon>
    </lineage>
</organism>
<sequence>MSKKPRPICPLCGERAKRSETRFGISHDCCGLWSWGNKPLADAETHAARRQAHDVFDRLWKTKSLSRGEAYVALSWATGWPEPECHMMHMPKEMAAQVPAAVAKIWKELQQHGTSILSARSC</sequence>
<protein>
    <submittedName>
        <fullName evidence="1">Uncharacterized protein</fullName>
    </submittedName>
</protein>
<name>A0ABS3K0I7_9HYPH</name>
<dbReference type="InterPro" id="IPR021686">
    <property type="entry name" value="DUF3268"/>
</dbReference>
<reference evidence="1 2" key="1">
    <citation type="submission" date="2020-10" db="EMBL/GenBank/DDBJ databases">
        <title>Genomic characterization of underground lake bacteria from Wind Cave National Park: Insight into the archetypical LuxI/LuxR and identification of LuxR solos.</title>
        <authorList>
            <person name="Wengert P.C."/>
            <person name="Savka M.A."/>
        </authorList>
    </citation>
    <scope>NUCLEOTIDE SEQUENCE [LARGE SCALE GENOMIC DNA]</scope>
    <source>
        <strain evidence="1 2">SD316</strain>
    </source>
</reference>
<dbReference type="Pfam" id="PF11672">
    <property type="entry name" value="DUF3268"/>
    <property type="match status" value="1"/>
</dbReference>
<dbReference type="EMBL" id="JADIJS010000002">
    <property type="protein sequence ID" value="MBO1040441.1"/>
    <property type="molecule type" value="Genomic_DNA"/>
</dbReference>
<comment type="caution">
    <text evidence="1">The sequence shown here is derived from an EMBL/GenBank/DDBJ whole genome shotgun (WGS) entry which is preliminary data.</text>
</comment>
<accession>A0ABS3K0I7</accession>
<evidence type="ECO:0000313" key="1">
    <source>
        <dbReference type="EMBL" id="MBO1040441.1"/>
    </source>
</evidence>
<keyword evidence="2" id="KW-1185">Reference proteome</keyword>
<evidence type="ECO:0000313" key="2">
    <source>
        <dbReference type="Proteomes" id="UP000718278"/>
    </source>
</evidence>
<gene>
    <name evidence="1" type="ORF">IPV26_12280</name>
</gene>